<name>A0A7C1SJ06_UNCW3</name>
<keyword evidence="4 5" id="KW-0269">Exonuclease</keyword>
<feature type="domain" description="Exonuclease VII large subunit C-terminal" evidence="7">
    <location>
        <begin position="126"/>
        <end position="440"/>
    </location>
</feature>
<protein>
    <recommendedName>
        <fullName evidence="5">Exodeoxyribonuclease 7 large subunit</fullName>
        <ecNumber evidence="5">3.1.11.6</ecNumber>
    </recommendedName>
    <alternativeName>
        <fullName evidence="5">Exodeoxyribonuclease VII large subunit</fullName>
        <shortName evidence="5">Exonuclease VII large subunit</shortName>
    </alternativeName>
</protein>
<comment type="subunit">
    <text evidence="5">Heterooligomer composed of large and small subunits.</text>
</comment>
<comment type="caution">
    <text evidence="9">The sequence shown here is derived from an EMBL/GenBank/DDBJ whole genome shotgun (WGS) entry which is preliminary data.</text>
</comment>
<dbReference type="EC" id="3.1.11.6" evidence="5"/>
<dbReference type="InterPro" id="IPR003753">
    <property type="entry name" value="Exonuc_VII_L"/>
</dbReference>
<comment type="similarity">
    <text evidence="5 6">Belongs to the XseA family.</text>
</comment>
<dbReference type="EMBL" id="DSLG01000002">
    <property type="protein sequence ID" value="HEA86625.1"/>
    <property type="molecule type" value="Genomic_DNA"/>
</dbReference>
<dbReference type="CDD" id="cd04489">
    <property type="entry name" value="ExoVII_LU_OBF"/>
    <property type="match status" value="1"/>
</dbReference>
<gene>
    <name evidence="5" type="primary">xseA</name>
    <name evidence="9" type="ORF">ENP94_01265</name>
</gene>
<dbReference type="GO" id="GO:0008855">
    <property type="term" value="F:exodeoxyribonuclease VII activity"/>
    <property type="evidence" value="ECO:0007669"/>
    <property type="project" value="UniProtKB-UniRule"/>
</dbReference>
<dbReference type="PANTHER" id="PTHR30008:SF0">
    <property type="entry name" value="EXODEOXYRIBONUCLEASE 7 LARGE SUBUNIT"/>
    <property type="match status" value="1"/>
</dbReference>
<dbReference type="GO" id="GO:0005737">
    <property type="term" value="C:cytoplasm"/>
    <property type="evidence" value="ECO:0007669"/>
    <property type="project" value="UniProtKB-SubCell"/>
</dbReference>
<evidence type="ECO:0000259" key="7">
    <source>
        <dbReference type="Pfam" id="PF02601"/>
    </source>
</evidence>
<dbReference type="GO" id="GO:0009318">
    <property type="term" value="C:exodeoxyribonuclease VII complex"/>
    <property type="evidence" value="ECO:0007669"/>
    <property type="project" value="UniProtKB-UniRule"/>
</dbReference>
<comment type="subcellular location">
    <subcellularLocation>
        <location evidence="5 6">Cytoplasm</location>
    </subcellularLocation>
</comment>
<dbReference type="GO" id="GO:0006308">
    <property type="term" value="P:DNA catabolic process"/>
    <property type="evidence" value="ECO:0007669"/>
    <property type="project" value="UniProtKB-UniRule"/>
</dbReference>
<dbReference type="NCBIfam" id="TIGR00237">
    <property type="entry name" value="xseA"/>
    <property type="match status" value="1"/>
</dbReference>
<evidence type="ECO:0000259" key="8">
    <source>
        <dbReference type="Pfam" id="PF13742"/>
    </source>
</evidence>
<evidence type="ECO:0000256" key="3">
    <source>
        <dbReference type="ARBA" id="ARBA00022801"/>
    </source>
</evidence>
<evidence type="ECO:0000256" key="1">
    <source>
        <dbReference type="ARBA" id="ARBA00022490"/>
    </source>
</evidence>
<evidence type="ECO:0000313" key="9">
    <source>
        <dbReference type="EMBL" id="HEA86625.1"/>
    </source>
</evidence>
<dbReference type="InterPro" id="IPR020579">
    <property type="entry name" value="Exonuc_VII_lsu_C"/>
</dbReference>
<organism evidence="9">
    <name type="scientific">candidate division WOR-3 bacterium</name>
    <dbReference type="NCBI Taxonomy" id="2052148"/>
    <lineage>
        <taxon>Bacteria</taxon>
        <taxon>Bacteria division WOR-3</taxon>
    </lineage>
</organism>
<dbReference type="HAMAP" id="MF_00378">
    <property type="entry name" value="Exonuc_7_L"/>
    <property type="match status" value="1"/>
</dbReference>
<keyword evidence="1 5" id="KW-0963">Cytoplasm</keyword>
<dbReference type="Pfam" id="PF13742">
    <property type="entry name" value="tRNA_anti_2"/>
    <property type="match status" value="1"/>
</dbReference>
<dbReference type="GO" id="GO:0003676">
    <property type="term" value="F:nucleic acid binding"/>
    <property type="evidence" value="ECO:0007669"/>
    <property type="project" value="InterPro"/>
</dbReference>
<reference evidence="9" key="1">
    <citation type="journal article" date="2020" name="mSystems">
        <title>Genome- and Community-Level Interaction Insights into Carbon Utilization and Element Cycling Functions of Hydrothermarchaeota in Hydrothermal Sediment.</title>
        <authorList>
            <person name="Zhou Z."/>
            <person name="Liu Y."/>
            <person name="Xu W."/>
            <person name="Pan J."/>
            <person name="Luo Z.H."/>
            <person name="Li M."/>
        </authorList>
    </citation>
    <scope>NUCLEOTIDE SEQUENCE [LARGE SCALE GENOMIC DNA]</scope>
    <source>
        <strain evidence="9">SpSt-265</strain>
    </source>
</reference>
<dbReference type="PANTHER" id="PTHR30008">
    <property type="entry name" value="EXODEOXYRIBONUCLEASE 7 LARGE SUBUNIT"/>
    <property type="match status" value="1"/>
</dbReference>
<proteinExistence type="inferred from homology"/>
<evidence type="ECO:0000256" key="4">
    <source>
        <dbReference type="ARBA" id="ARBA00022839"/>
    </source>
</evidence>
<evidence type="ECO:0000256" key="2">
    <source>
        <dbReference type="ARBA" id="ARBA00022722"/>
    </source>
</evidence>
<comment type="catalytic activity">
    <reaction evidence="5 6">
        <text>Exonucleolytic cleavage in either 5'- to 3'- or 3'- to 5'-direction to yield nucleoside 5'-phosphates.</text>
        <dbReference type="EC" id="3.1.11.6"/>
    </reaction>
</comment>
<dbReference type="Pfam" id="PF02601">
    <property type="entry name" value="Exonuc_VII_L"/>
    <property type="match status" value="1"/>
</dbReference>
<keyword evidence="3 5" id="KW-0378">Hydrolase</keyword>
<dbReference type="InterPro" id="IPR025824">
    <property type="entry name" value="OB-fold_nuc-bd_dom"/>
</dbReference>
<dbReference type="AlphaFoldDB" id="A0A7C1SJ06"/>
<keyword evidence="2 5" id="KW-0540">Nuclease</keyword>
<comment type="function">
    <text evidence="5">Bidirectionally degrades single-stranded DNA into large acid-insoluble oligonucleotides, which are then degraded further into small acid-soluble oligonucleotides.</text>
</comment>
<evidence type="ECO:0000256" key="6">
    <source>
        <dbReference type="RuleBase" id="RU004355"/>
    </source>
</evidence>
<feature type="domain" description="OB-fold nucleic acid binding" evidence="8">
    <location>
        <begin position="10"/>
        <end position="103"/>
    </location>
</feature>
<sequence>MATVPARKILTVSQVNALVAGMLDEYFSDLWITGEVSNLNYHSSGHIYFKLKDEGAQIDAACFRSSAQKLKFRLEDGMQVVAHGRLEIYVPSGRYQIILDTIEPRGIGALQQAFEQLKRKLEKEGLFDPERKRPLPKLPRVIGIITSPSGAAIRDMLKTLRLHRAHCRVLLYPVQVQGEGAAEQIARALAGLNRRDDVEVIILGRGGGSIEDLWPFNEEIVARAIAASRIPVVTGIGHEVDYTIADFVADYRAATPTAAAQKVAQGWQELEQRFEQTEKELVMTIQDLLFHLEQRIDELSRHRAFEQVVRRVREFHHHAEILQAEMRDVFRRLISVRNETLNRLRERLSHQNPAVKIRQGMIQLNGLKTGLQQAITGTVTGLSTRLARLAGALDALSPLAILARGYALCFSADGTLIKKINQVEPGEEMLVLLSDGRLKCGVQEKIPGGENGKQEQ</sequence>
<accession>A0A7C1SJ06</accession>
<evidence type="ECO:0000256" key="5">
    <source>
        <dbReference type="HAMAP-Rule" id="MF_00378"/>
    </source>
</evidence>